<accession>A0A1G6JDE3</accession>
<organism evidence="1 2">
    <name type="scientific">Acinetobacter marinus</name>
    <dbReference type="NCBI Taxonomy" id="281375"/>
    <lineage>
        <taxon>Bacteria</taxon>
        <taxon>Pseudomonadati</taxon>
        <taxon>Pseudomonadota</taxon>
        <taxon>Gammaproteobacteria</taxon>
        <taxon>Moraxellales</taxon>
        <taxon>Moraxellaceae</taxon>
        <taxon>Acinetobacter</taxon>
    </lineage>
</organism>
<proteinExistence type="predicted"/>
<dbReference type="Proteomes" id="UP000242317">
    <property type="component" value="Unassembled WGS sequence"/>
</dbReference>
<sequence length="439" mass="51470">MNLVLERKTVIFEDDHIKVISHAGASDYVLITFGNLAQQAKSEKFPMQNLCEKLDLNCIAILPTAANWFPEQSMLLAIREIAQFIVKFDHKILYASSMGAYAAIKYSKLLNASIVYAFAPQYSIDPKVIDDKRYNMYFNESLNTNMHLRNDDIVDNIYVFYDDFCKLDQDHINLMVKNNIKIQTILCRNGGHSVQNFLKGTDFYLSLIDFYFKKKDKNFLIKQTKIAKNKYLLDYDSSAMKIAFSRHPGMFFNIYKKLDLKDKKVKYLRLNKTLPYVMNYARNNLSDEHYNEFFNKILSTNPFKNRASIFNFNKKLLTNYKDQVLTFNRISRKIECISPDLLKGNIFSVPLSVNDDVGLIFLKIDNKDYFLVYDDENYSLKRTSENYSGTGYIVYSRYKNQFTIKCKDEYLSSDHRNDLVFKACELTKKELFSEIEILK</sequence>
<dbReference type="OrthoDB" id="7247356at2"/>
<name>A0A1G6JDE3_9GAMM</name>
<dbReference type="RefSeq" id="WP_092618216.1">
    <property type="nucleotide sequence ID" value="NZ_FMYK01000003.1"/>
</dbReference>
<dbReference type="AlphaFoldDB" id="A0A1G6JDE3"/>
<gene>
    <name evidence="1" type="ORF">SAMN05421749_103322</name>
</gene>
<reference evidence="2" key="1">
    <citation type="submission" date="2016-09" db="EMBL/GenBank/DDBJ databases">
        <authorList>
            <person name="Varghese N."/>
            <person name="Submissions S."/>
        </authorList>
    </citation>
    <scope>NUCLEOTIDE SEQUENCE [LARGE SCALE GENOMIC DNA]</scope>
    <source>
        <strain evidence="2">ANC 3699</strain>
    </source>
</reference>
<dbReference type="EMBL" id="FMYK01000003">
    <property type="protein sequence ID" value="SDC16824.1"/>
    <property type="molecule type" value="Genomic_DNA"/>
</dbReference>
<evidence type="ECO:0000313" key="2">
    <source>
        <dbReference type="Proteomes" id="UP000242317"/>
    </source>
</evidence>
<keyword evidence="2" id="KW-1185">Reference proteome</keyword>
<evidence type="ECO:0008006" key="3">
    <source>
        <dbReference type="Google" id="ProtNLM"/>
    </source>
</evidence>
<evidence type="ECO:0000313" key="1">
    <source>
        <dbReference type="EMBL" id="SDC16824.1"/>
    </source>
</evidence>
<protein>
    <recommendedName>
        <fullName evidence="3">Alpha/beta hydrolase</fullName>
    </recommendedName>
</protein>